<dbReference type="GO" id="GO:0046034">
    <property type="term" value="P:ATP metabolic process"/>
    <property type="evidence" value="ECO:0007669"/>
    <property type="project" value="InterPro"/>
</dbReference>
<dbReference type="GO" id="GO:0046961">
    <property type="term" value="F:proton-transporting ATPase activity, rotational mechanism"/>
    <property type="evidence" value="ECO:0007669"/>
    <property type="project" value="InterPro"/>
</dbReference>
<keyword evidence="6" id="KW-1278">Translocase</keyword>
<protein>
    <recommendedName>
        <fullName evidence="2">H(+)-transporting two-sector ATPase</fullName>
        <ecNumber evidence="2">7.1.2.2</ecNumber>
    </recommendedName>
</protein>
<organism evidence="9 10">
    <name type="scientific">Popillia japonica</name>
    <name type="common">Japanese beetle</name>
    <dbReference type="NCBI Taxonomy" id="7064"/>
    <lineage>
        <taxon>Eukaryota</taxon>
        <taxon>Metazoa</taxon>
        <taxon>Ecdysozoa</taxon>
        <taxon>Arthropoda</taxon>
        <taxon>Hexapoda</taxon>
        <taxon>Insecta</taxon>
        <taxon>Pterygota</taxon>
        <taxon>Neoptera</taxon>
        <taxon>Endopterygota</taxon>
        <taxon>Coleoptera</taxon>
        <taxon>Polyphaga</taxon>
        <taxon>Scarabaeiformia</taxon>
        <taxon>Scarabaeidae</taxon>
        <taxon>Rutelinae</taxon>
        <taxon>Popillia</taxon>
    </lineage>
</organism>
<dbReference type="InterPro" id="IPR027417">
    <property type="entry name" value="P-loop_NTPase"/>
</dbReference>
<dbReference type="AlphaFoldDB" id="A0AAW1L3K6"/>
<dbReference type="Pfam" id="PF00006">
    <property type="entry name" value="ATP-synt_ab"/>
    <property type="match status" value="1"/>
</dbReference>
<proteinExistence type="inferred from homology"/>
<comment type="caution">
    <text evidence="9">The sequence shown here is derived from an EMBL/GenBank/DDBJ whole genome shotgun (WGS) entry which is preliminary data.</text>
</comment>
<dbReference type="Proteomes" id="UP001458880">
    <property type="component" value="Unassembled WGS sequence"/>
</dbReference>
<evidence type="ECO:0000256" key="2">
    <source>
        <dbReference type="ARBA" id="ARBA00012473"/>
    </source>
</evidence>
<keyword evidence="7" id="KW-0406">Ion transport</keyword>
<dbReference type="SUPFAM" id="SSF52540">
    <property type="entry name" value="P-loop containing nucleoside triphosphate hydrolases"/>
    <property type="match status" value="1"/>
</dbReference>
<feature type="domain" description="ATPase F1/V1/A1 complex alpha/beta subunit nucleotide-binding" evidence="8">
    <location>
        <begin position="105"/>
        <end position="170"/>
    </location>
</feature>
<keyword evidence="4" id="KW-0547">Nucleotide-binding</keyword>
<evidence type="ECO:0000313" key="9">
    <source>
        <dbReference type="EMBL" id="KAK9727508.1"/>
    </source>
</evidence>
<evidence type="ECO:0000256" key="4">
    <source>
        <dbReference type="ARBA" id="ARBA00022741"/>
    </source>
</evidence>
<dbReference type="Gene3D" id="2.40.50.100">
    <property type="match status" value="1"/>
</dbReference>
<dbReference type="GO" id="GO:0005765">
    <property type="term" value="C:lysosomal membrane"/>
    <property type="evidence" value="ECO:0007669"/>
    <property type="project" value="TreeGrafter"/>
</dbReference>
<keyword evidence="3" id="KW-0813">Transport</keyword>
<comment type="similarity">
    <text evidence="1">Belongs to the ATPase alpha/beta chains family.</text>
</comment>
<evidence type="ECO:0000256" key="6">
    <source>
        <dbReference type="ARBA" id="ARBA00022967"/>
    </source>
</evidence>
<evidence type="ECO:0000256" key="3">
    <source>
        <dbReference type="ARBA" id="ARBA00022448"/>
    </source>
</evidence>
<evidence type="ECO:0000256" key="7">
    <source>
        <dbReference type="ARBA" id="ARBA00023065"/>
    </source>
</evidence>
<keyword evidence="5" id="KW-0067">ATP-binding</keyword>
<evidence type="ECO:0000256" key="1">
    <source>
        <dbReference type="ARBA" id="ARBA00008936"/>
    </source>
</evidence>
<dbReference type="Gene3D" id="3.40.50.300">
    <property type="entry name" value="P-loop containing nucleotide triphosphate hydrolases"/>
    <property type="match status" value="2"/>
</dbReference>
<keyword evidence="10" id="KW-1185">Reference proteome</keyword>
<evidence type="ECO:0000259" key="8">
    <source>
        <dbReference type="Pfam" id="PF00006"/>
    </source>
</evidence>
<dbReference type="PANTHER" id="PTHR43607:SF1">
    <property type="entry name" value="H(+)-TRANSPORTING TWO-SECTOR ATPASE"/>
    <property type="match status" value="1"/>
</dbReference>
<evidence type="ECO:0000256" key="5">
    <source>
        <dbReference type="ARBA" id="ARBA00022840"/>
    </source>
</evidence>
<dbReference type="EMBL" id="JASPKY010000178">
    <property type="protein sequence ID" value="KAK9727508.1"/>
    <property type="molecule type" value="Genomic_DNA"/>
</dbReference>
<dbReference type="InterPro" id="IPR000194">
    <property type="entry name" value="ATPase_F1/V1/A1_a/bsu_nucl-bd"/>
</dbReference>
<sequence length="205" mass="22785">MSQLPKVGEEEREDNYGHVFAASGPVVTGQKMSGSVRYELVRVGYCELVEEIIRLEGTVVSIASPENYNVDDIVLQTEFDGERTKYTVRPVHQEKLPENHSLLTGQRVLNSLFPCVQDGTTATPGAFGYGKTIISQSLPKYSTSDVFIYVGCGERGNKMSEVLRDFSTSDVFIYVGCGERGNKMSEVLRDFPELLVEIEAKLNRS</sequence>
<name>A0AAW1L3K6_POPJA</name>
<dbReference type="InterPro" id="IPR022878">
    <property type="entry name" value="V-ATPase_asu"/>
</dbReference>
<gene>
    <name evidence="9" type="ORF">QE152_g19095</name>
</gene>
<evidence type="ECO:0000313" key="10">
    <source>
        <dbReference type="Proteomes" id="UP001458880"/>
    </source>
</evidence>
<dbReference type="EC" id="7.1.2.2" evidence="2"/>
<dbReference type="PANTHER" id="PTHR43607">
    <property type="entry name" value="V-TYPE PROTON ATPASE CATALYTIC SUBUNIT A"/>
    <property type="match status" value="1"/>
</dbReference>
<accession>A0AAW1L3K6</accession>
<dbReference type="GO" id="GO:0005524">
    <property type="term" value="F:ATP binding"/>
    <property type="evidence" value="ECO:0007669"/>
    <property type="project" value="UniProtKB-KW"/>
</dbReference>
<reference evidence="9 10" key="1">
    <citation type="journal article" date="2024" name="BMC Genomics">
        <title>De novo assembly and annotation of Popillia japonica's genome with initial clues to its potential as an invasive pest.</title>
        <authorList>
            <person name="Cucini C."/>
            <person name="Boschi S."/>
            <person name="Funari R."/>
            <person name="Cardaioli E."/>
            <person name="Iannotti N."/>
            <person name="Marturano G."/>
            <person name="Paoli F."/>
            <person name="Bruttini M."/>
            <person name="Carapelli A."/>
            <person name="Frati F."/>
            <person name="Nardi F."/>
        </authorList>
    </citation>
    <scope>NUCLEOTIDE SEQUENCE [LARGE SCALE GENOMIC DNA]</scope>
    <source>
        <strain evidence="9">DMR45628</strain>
    </source>
</reference>